<keyword evidence="1" id="KW-1133">Transmembrane helix</keyword>
<dbReference type="Pfam" id="PF11669">
    <property type="entry name" value="WBP-1"/>
    <property type="match status" value="1"/>
</dbReference>
<evidence type="ECO:0000313" key="3">
    <source>
        <dbReference type="EMBL" id="CAK8671440.1"/>
    </source>
</evidence>
<keyword evidence="2" id="KW-0732">Signal</keyword>
<comment type="caution">
    <text evidence="3">The sequence shown here is derived from an EMBL/GenBank/DDBJ whole genome shotgun (WGS) entry which is preliminary data.</text>
</comment>
<evidence type="ECO:0000256" key="1">
    <source>
        <dbReference type="SAM" id="Phobius"/>
    </source>
</evidence>
<evidence type="ECO:0000256" key="2">
    <source>
        <dbReference type="SAM" id="SignalP"/>
    </source>
</evidence>
<accession>A0ABP0EVL6</accession>
<keyword evidence="1" id="KW-0472">Membrane</keyword>
<feature type="signal peptide" evidence="2">
    <location>
        <begin position="1"/>
        <end position="21"/>
    </location>
</feature>
<gene>
    <name evidence="3" type="ORF">CVLEPA_LOCUS502</name>
</gene>
<name>A0ABP0EVL6_CLALP</name>
<dbReference type="InterPro" id="IPR021684">
    <property type="entry name" value="WBP1-like"/>
</dbReference>
<feature type="transmembrane region" description="Helical" evidence="1">
    <location>
        <begin position="52"/>
        <end position="73"/>
    </location>
</feature>
<dbReference type="Proteomes" id="UP001642483">
    <property type="component" value="Unassembled WGS sequence"/>
</dbReference>
<keyword evidence="1" id="KW-0812">Transmembrane</keyword>
<organism evidence="3 4">
    <name type="scientific">Clavelina lepadiformis</name>
    <name type="common">Light-bulb sea squirt</name>
    <name type="synonym">Ascidia lepadiformis</name>
    <dbReference type="NCBI Taxonomy" id="159417"/>
    <lineage>
        <taxon>Eukaryota</taxon>
        <taxon>Metazoa</taxon>
        <taxon>Chordata</taxon>
        <taxon>Tunicata</taxon>
        <taxon>Ascidiacea</taxon>
        <taxon>Aplousobranchia</taxon>
        <taxon>Clavelinidae</taxon>
        <taxon>Clavelina</taxon>
    </lineage>
</organism>
<evidence type="ECO:0000313" key="4">
    <source>
        <dbReference type="Proteomes" id="UP001642483"/>
    </source>
</evidence>
<feature type="chain" id="PRO_5045512261" evidence="2">
    <location>
        <begin position="22"/>
        <end position="131"/>
    </location>
</feature>
<keyword evidence="4" id="KW-1185">Reference proteome</keyword>
<protein>
    <submittedName>
        <fullName evidence="3">Uncharacterized protein</fullName>
    </submittedName>
</protein>
<sequence>MRAYFLAFTWAIGLSCDLASAVEYCGSGYYCPVSSTYCCGIFLCCTYVWALWYFWVGIVLGLIAIGSVVYICIRTKNQQQMRSNPVHVATVTTAVPYNVPGQQLGPVVTSPTLMHIDGSKSAPMAFTTSPN</sequence>
<dbReference type="PROSITE" id="PS51257">
    <property type="entry name" value="PROKAR_LIPOPROTEIN"/>
    <property type="match status" value="1"/>
</dbReference>
<proteinExistence type="predicted"/>
<dbReference type="EMBL" id="CAWYQH010000001">
    <property type="protein sequence ID" value="CAK8671440.1"/>
    <property type="molecule type" value="Genomic_DNA"/>
</dbReference>
<reference evidence="3 4" key="1">
    <citation type="submission" date="2024-02" db="EMBL/GenBank/DDBJ databases">
        <authorList>
            <person name="Daric V."/>
            <person name="Darras S."/>
        </authorList>
    </citation>
    <scope>NUCLEOTIDE SEQUENCE [LARGE SCALE GENOMIC DNA]</scope>
</reference>